<protein>
    <submittedName>
        <fullName evidence="2">Uncharacterized protein</fullName>
    </submittedName>
</protein>
<keyword evidence="1" id="KW-0812">Transmembrane</keyword>
<evidence type="ECO:0000313" key="2">
    <source>
        <dbReference type="EMBL" id="MDQ2583799.1"/>
    </source>
</evidence>
<dbReference type="RefSeq" id="WP_306744912.1">
    <property type="nucleotide sequence ID" value="NZ_NSDM01000002.1"/>
</dbReference>
<sequence length="381" mass="39501">MTIPGLPEHRPLPPEVRARLRADFEDGIDRPRHRTAPSALTAVAAAAVTALVVGAVVVLRDVPDLRPAAPPPPPGGSLGAVGVEAALDRCWSALRAEDLADAYPDRSRWTPVWGEDRPEIDVVAARAAGEPLFCQTTATTATVSDLNGLLVTREGVVAGTTDAASPVVAGTGVHGSYDVEADVADHLYVAMTHTNPTGTAITVDGVPLPGAGAPAAVVRDRADGPEPDRESEAGRLLGDCLATASDPVVDPDSYRPGAHVDGLVLGRSATRLVVCRAWPVERVSHARTRTLEALGFPVRFHYDGHTFDGPHTLAGQVPVDAAGMTVSVDGGAPVRAVVADGTFVLRLGPEVALVPGVTRLRVEVLDGRGAVILDGEVLHSP</sequence>
<keyword evidence="1" id="KW-1133">Transmembrane helix</keyword>
<evidence type="ECO:0000256" key="1">
    <source>
        <dbReference type="SAM" id="Phobius"/>
    </source>
</evidence>
<comment type="caution">
    <text evidence="2">The sequence shown here is derived from an EMBL/GenBank/DDBJ whole genome shotgun (WGS) entry which is preliminary data.</text>
</comment>
<organism evidence="2 3">
    <name type="scientific">Saccharothrix yanglingensis</name>
    <dbReference type="NCBI Taxonomy" id="659496"/>
    <lineage>
        <taxon>Bacteria</taxon>
        <taxon>Bacillati</taxon>
        <taxon>Actinomycetota</taxon>
        <taxon>Actinomycetes</taxon>
        <taxon>Pseudonocardiales</taxon>
        <taxon>Pseudonocardiaceae</taxon>
        <taxon>Saccharothrix</taxon>
    </lineage>
</organism>
<proteinExistence type="predicted"/>
<keyword evidence="3" id="KW-1185">Reference proteome</keyword>
<reference evidence="2 3" key="1">
    <citation type="submission" date="2017-06" db="EMBL/GenBank/DDBJ databases">
        <title>Cultured bacterium strain Saccharothrix yanglingensis Hhs.015.</title>
        <authorList>
            <person name="Xia Y."/>
        </authorList>
    </citation>
    <scope>NUCLEOTIDE SEQUENCE [LARGE SCALE GENOMIC DNA]</scope>
    <source>
        <strain evidence="2 3">Hhs.015</strain>
    </source>
</reference>
<dbReference type="Proteomes" id="UP001225605">
    <property type="component" value="Unassembled WGS sequence"/>
</dbReference>
<evidence type="ECO:0000313" key="3">
    <source>
        <dbReference type="Proteomes" id="UP001225605"/>
    </source>
</evidence>
<name>A0ABU0WXJ4_9PSEU</name>
<keyword evidence="1" id="KW-0472">Membrane</keyword>
<accession>A0ABU0WXJ4</accession>
<dbReference type="EMBL" id="NSDM01000002">
    <property type="protein sequence ID" value="MDQ2583799.1"/>
    <property type="molecule type" value="Genomic_DNA"/>
</dbReference>
<gene>
    <name evidence="2" type="ORF">CKY47_07335</name>
</gene>
<feature type="transmembrane region" description="Helical" evidence="1">
    <location>
        <begin position="39"/>
        <end position="59"/>
    </location>
</feature>